<dbReference type="GO" id="GO:0009228">
    <property type="term" value="P:thiamine biosynthetic process"/>
    <property type="evidence" value="ECO:0007669"/>
    <property type="project" value="InterPro"/>
</dbReference>
<sequence length="274" mass="28894">MSEKNNMLPNRPRPVVLTIAGSDSGGGAGIQADLKAFMALGCHGLSAIAALTAQNTRGVTAIHRPPRRFLRAQLDALFDDFPIQAVKIGMLGTVPVIETVAEVLAERAAVNIVLDPVMIASSGARLSERRALDALRRRLLPLADVLTPNLPEAEALLGRQINNEDAQSEAALALLSQVRGGVLLKGGHLPGDTLTDLFLQRDGQCHTWQHRRLPIEGHGTGCTLASAIAARLARGDSQLEAAGHAIAFLQRALGAAYRPGAGPLHVPDALRAMA</sequence>
<name>A0A4R3LLY7_9GAMM</name>
<evidence type="ECO:0000313" key="9">
    <source>
        <dbReference type="Proteomes" id="UP000294599"/>
    </source>
</evidence>
<dbReference type="UniPathway" id="UPA00060">
    <property type="reaction ID" value="UER00138"/>
</dbReference>
<dbReference type="GO" id="GO:0005829">
    <property type="term" value="C:cytosol"/>
    <property type="evidence" value="ECO:0007669"/>
    <property type="project" value="TreeGrafter"/>
</dbReference>
<dbReference type="InterPro" id="IPR029056">
    <property type="entry name" value="Ribokinase-like"/>
</dbReference>
<feature type="domain" description="Pyridoxamine kinase/Phosphomethylpyrimidine kinase" evidence="7">
    <location>
        <begin position="23"/>
        <end position="262"/>
    </location>
</feature>
<keyword evidence="5 8" id="KW-0418">Kinase</keyword>
<dbReference type="NCBIfam" id="TIGR00097">
    <property type="entry name" value="HMP-P_kinase"/>
    <property type="match status" value="1"/>
</dbReference>
<dbReference type="Proteomes" id="UP000294599">
    <property type="component" value="Unassembled WGS sequence"/>
</dbReference>
<dbReference type="PANTHER" id="PTHR20858">
    <property type="entry name" value="PHOSPHOMETHYLPYRIMIDINE KINASE"/>
    <property type="match status" value="1"/>
</dbReference>
<evidence type="ECO:0000259" key="7">
    <source>
        <dbReference type="Pfam" id="PF08543"/>
    </source>
</evidence>
<keyword evidence="6" id="KW-0067">ATP-binding</keyword>
<dbReference type="GO" id="GO:0005524">
    <property type="term" value="F:ATP binding"/>
    <property type="evidence" value="ECO:0007669"/>
    <property type="project" value="UniProtKB-KW"/>
</dbReference>
<keyword evidence="4" id="KW-0547">Nucleotide-binding</keyword>
<evidence type="ECO:0000256" key="5">
    <source>
        <dbReference type="ARBA" id="ARBA00022777"/>
    </source>
</evidence>
<evidence type="ECO:0000256" key="3">
    <source>
        <dbReference type="ARBA" id="ARBA00022679"/>
    </source>
</evidence>
<evidence type="ECO:0000256" key="1">
    <source>
        <dbReference type="ARBA" id="ARBA00004948"/>
    </source>
</evidence>
<keyword evidence="3" id="KW-0808">Transferase</keyword>
<evidence type="ECO:0000313" key="8">
    <source>
        <dbReference type="EMBL" id="TCS99604.1"/>
    </source>
</evidence>
<dbReference type="InterPro" id="IPR004399">
    <property type="entry name" value="HMP/HMP-P_kinase_dom"/>
</dbReference>
<evidence type="ECO:0000256" key="6">
    <source>
        <dbReference type="ARBA" id="ARBA00022840"/>
    </source>
</evidence>
<comment type="pathway">
    <text evidence="1">Cofactor biosynthesis; thiamine diphosphate biosynthesis.</text>
</comment>
<dbReference type="EC" id="2.7.1.49" evidence="2"/>
<dbReference type="CDD" id="cd01169">
    <property type="entry name" value="HMPP_kinase"/>
    <property type="match status" value="1"/>
</dbReference>
<dbReference type="SUPFAM" id="SSF53613">
    <property type="entry name" value="Ribokinase-like"/>
    <property type="match status" value="1"/>
</dbReference>
<evidence type="ECO:0000256" key="4">
    <source>
        <dbReference type="ARBA" id="ARBA00022741"/>
    </source>
</evidence>
<evidence type="ECO:0000256" key="2">
    <source>
        <dbReference type="ARBA" id="ARBA00012135"/>
    </source>
</evidence>
<reference evidence="8 9" key="1">
    <citation type="submission" date="2019-03" db="EMBL/GenBank/DDBJ databases">
        <title>Genomic Encyclopedia of Type Strains, Phase IV (KMG-IV): sequencing the most valuable type-strain genomes for metagenomic binning, comparative biology and taxonomic classification.</title>
        <authorList>
            <person name="Goeker M."/>
        </authorList>
    </citation>
    <scope>NUCLEOTIDE SEQUENCE [LARGE SCALE GENOMIC DNA]</scope>
    <source>
        <strain evidence="8 9">DSM 21944</strain>
    </source>
</reference>
<accession>A0A4R3LLY7</accession>
<dbReference type="InterPro" id="IPR013749">
    <property type="entry name" value="PM/HMP-P_kinase-1"/>
</dbReference>
<proteinExistence type="predicted"/>
<gene>
    <name evidence="8" type="ORF">EDC25_10536</name>
</gene>
<dbReference type="PANTHER" id="PTHR20858:SF17">
    <property type="entry name" value="HYDROXYMETHYLPYRIMIDINE_PHOSPHOMETHYLPYRIMIDINE KINASE THI20-RELATED"/>
    <property type="match status" value="1"/>
</dbReference>
<comment type="caution">
    <text evidence="8">The sequence shown here is derived from an EMBL/GenBank/DDBJ whole genome shotgun (WGS) entry which is preliminary data.</text>
</comment>
<dbReference type="FunFam" id="3.40.1190.20:FF:000003">
    <property type="entry name" value="Phosphomethylpyrimidine kinase ThiD"/>
    <property type="match status" value="1"/>
</dbReference>
<dbReference type="GO" id="GO:0008972">
    <property type="term" value="F:phosphomethylpyrimidine kinase activity"/>
    <property type="evidence" value="ECO:0007669"/>
    <property type="project" value="InterPro"/>
</dbReference>
<protein>
    <recommendedName>
        <fullName evidence="2">hydroxymethylpyrimidine kinase</fullName>
        <ecNumber evidence="2">2.7.1.49</ecNumber>
    </recommendedName>
</protein>
<dbReference type="Gene3D" id="3.40.1190.20">
    <property type="match status" value="1"/>
</dbReference>
<dbReference type="GO" id="GO:0008902">
    <property type="term" value="F:hydroxymethylpyrimidine kinase activity"/>
    <property type="evidence" value="ECO:0007669"/>
    <property type="project" value="UniProtKB-EC"/>
</dbReference>
<dbReference type="AlphaFoldDB" id="A0A4R3LLY7"/>
<dbReference type="EMBL" id="SMAF01000005">
    <property type="protein sequence ID" value="TCS99604.1"/>
    <property type="molecule type" value="Genomic_DNA"/>
</dbReference>
<keyword evidence="9" id="KW-1185">Reference proteome</keyword>
<dbReference type="Pfam" id="PF08543">
    <property type="entry name" value="Phos_pyr_kin"/>
    <property type="match status" value="1"/>
</dbReference>
<dbReference type="GO" id="GO:0009229">
    <property type="term" value="P:thiamine diphosphate biosynthetic process"/>
    <property type="evidence" value="ECO:0007669"/>
    <property type="project" value="UniProtKB-UniPathway"/>
</dbReference>
<organism evidence="8 9">
    <name type="scientific">Pseudofulvimonas gallinarii</name>
    <dbReference type="NCBI Taxonomy" id="634155"/>
    <lineage>
        <taxon>Bacteria</taxon>
        <taxon>Pseudomonadati</taxon>
        <taxon>Pseudomonadota</taxon>
        <taxon>Gammaproteobacteria</taxon>
        <taxon>Lysobacterales</taxon>
        <taxon>Rhodanobacteraceae</taxon>
        <taxon>Pseudofulvimonas</taxon>
    </lineage>
</organism>